<organism evidence="2 3">
    <name type="scientific">Actinacidiphila alni</name>
    <dbReference type="NCBI Taxonomy" id="380248"/>
    <lineage>
        <taxon>Bacteria</taxon>
        <taxon>Bacillati</taxon>
        <taxon>Actinomycetota</taxon>
        <taxon>Actinomycetes</taxon>
        <taxon>Kitasatosporales</taxon>
        <taxon>Streptomycetaceae</taxon>
        <taxon>Actinacidiphila</taxon>
    </lineage>
</organism>
<protein>
    <recommendedName>
        <fullName evidence="4">DUF393 domain-containing protein</fullName>
    </recommendedName>
</protein>
<gene>
    <name evidence="2" type="ORF">SAMN05216251_105331</name>
</gene>
<dbReference type="Pfam" id="PF04134">
    <property type="entry name" value="DCC1-like"/>
    <property type="match status" value="1"/>
</dbReference>
<dbReference type="OrthoDB" id="277004at2"/>
<sequence length="218" mass="23571">MTRLTQSAATARADKRLASPPRPVRLPVRRLTVLYDPACRLCAFVRDWLVRQRQLVRLDMVPVGSPEAMRRFPELDHAATSREITVVGDSGQLYRGDSAWVVCLWALADHRALSHTLTTPAGRRLARASVLTAAKYRESKQRSQTPGWFPAAAGVPVAPPRGTAAARDVPGWTYDRATGWTQSGTVAEPPGPGRPYDGNGGWQRAAEGECADGCGTGG</sequence>
<dbReference type="EMBL" id="FONG01000005">
    <property type="protein sequence ID" value="SFE82373.1"/>
    <property type="molecule type" value="Genomic_DNA"/>
</dbReference>
<accession>A0A1I2DQ18</accession>
<dbReference type="RefSeq" id="WP_093713323.1">
    <property type="nucleotide sequence ID" value="NZ_FONG01000005.1"/>
</dbReference>
<evidence type="ECO:0000313" key="3">
    <source>
        <dbReference type="Proteomes" id="UP000199323"/>
    </source>
</evidence>
<name>A0A1I2DQ18_9ACTN</name>
<keyword evidence="3" id="KW-1185">Reference proteome</keyword>
<dbReference type="GO" id="GO:0015035">
    <property type="term" value="F:protein-disulfide reductase activity"/>
    <property type="evidence" value="ECO:0007669"/>
    <property type="project" value="InterPro"/>
</dbReference>
<reference evidence="2 3" key="1">
    <citation type="submission" date="2016-10" db="EMBL/GenBank/DDBJ databases">
        <authorList>
            <person name="de Groot N.N."/>
        </authorList>
    </citation>
    <scope>NUCLEOTIDE SEQUENCE [LARGE SCALE GENOMIC DNA]</scope>
    <source>
        <strain evidence="2 3">CGMCC 4.3510</strain>
    </source>
</reference>
<dbReference type="STRING" id="380248.SAMN05216251_105331"/>
<evidence type="ECO:0000256" key="1">
    <source>
        <dbReference type="SAM" id="MobiDB-lite"/>
    </source>
</evidence>
<feature type="region of interest" description="Disordered" evidence="1">
    <location>
        <begin position="180"/>
        <end position="204"/>
    </location>
</feature>
<proteinExistence type="predicted"/>
<dbReference type="InterPro" id="IPR007263">
    <property type="entry name" value="DCC1-like"/>
</dbReference>
<dbReference type="AlphaFoldDB" id="A0A1I2DQ18"/>
<evidence type="ECO:0000313" key="2">
    <source>
        <dbReference type="EMBL" id="SFE82373.1"/>
    </source>
</evidence>
<dbReference type="Proteomes" id="UP000199323">
    <property type="component" value="Unassembled WGS sequence"/>
</dbReference>
<evidence type="ECO:0008006" key="4">
    <source>
        <dbReference type="Google" id="ProtNLM"/>
    </source>
</evidence>